<dbReference type="HAMAP" id="MF_00909">
    <property type="entry name" value="FtsZ"/>
    <property type="match status" value="1"/>
</dbReference>
<dbReference type="GO" id="GO:0003924">
    <property type="term" value="F:GTPase activity"/>
    <property type="evidence" value="ECO:0007669"/>
    <property type="project" value="UniProtKB-UniRule"/>
</dbReference>
<reference evidence="10 11" key="1">
    <citation type="submission" date="2017-04" db="EMBL/GenBank/DDBJ databases">
        <title>Draft Aigarchaeota genome from a New Zealand hot spring.</title>
        <authorList>
            <person name="Reysenbach A.-L."/>
            <person name="Donaho J.A."/>
            <person name="Gerhart J."/>
            <person name="Kelley J.F."/>
            <person name="Kouba K."/>
            <person name="Podar M."/>
            <person name="Stott M."/>
        </authorList>
    </citation>
    <scope>NUCLEOTIDE SEQUENCE [LARGE SCALE GENOMIC DNA]</scope>
    <source>
        <strain evidence="10">NZ13_MG1</strain>
    </source>
</reference>
<feature type="binding site" evidence="5">
    <location>
        <position position="147"/>
    </location>
    <ligand>
        <name>GTP</name>
        <dbReference type="ChEBI" id="CHEBI:37565"/>
    </ligand>
</feature>
<sequence>MSEDTLLSGVERNDGVRIKLVGIGGAGCNTISRLVTQGLNGVITIAANTDLQHLEMVRAHHKVLLGKNTTRLRGSGGDPEKGRMATEECEEEFRNLLSDADIVFVATGLGGGTGTGGAPVVSSVAKELGATVISVATLPFRFEGNVRKKIALQGLQKLKEVCNTVVVIDNNKLLDFYPQYEIRTAFSLVDDVINNMILSITESIVKPSLINIDYADFKTIVEKGSLASLGIGRSSSPNRAEEATFNALQSPLLDVTYEKLSGAIVHVTGGEDMKLSEAARPAEIISELIGMDALVIWGARIDNYYASTMQVSLILTGLSDPFSSMEAGADSLPKLKEEFKIPPPTVPAQPTIDNELEYELERIVAELGIRRVSIENAHAQ</sequence>
<keyword evidence="4 5" id="KW-0717">Septation</keyword>
<evidence type="ECO:0000256" key="1">
    <source>
        <dbReference type="ARBA" id="ARBA00009690"/>
    </source>
</evidence>
<protein>
    <recommendedName>
        <fullName evidence="5 6">Cell division protein FtsZ</fullName>
    </recommendedName>
</protein>
<feature type="binding site" evidence="5">
    <location>
        <position position="143"/>
    </location>
    <ligand>
        <name>GTP</name>
        <dbReference type="ChEBI" id="CHEBI:37565"/>
    </ligand>
</feature>
<dbReference type="SUPFAM" id="SSF52490">
    <property type="entry name" value="Tubulin nucleotide-binding domain-like"/>
    <property type="match status" value="1"/>
</dbReference>
<keyword evidence="5 7" id="KW-0131">Cell cycle</keyword>
<dbReference type="Pfam" id="PF00091">
    <property type="entry name" value="Tubulin"/>
    <property type="match status" value="1"/>
</dbReference>
<dbReference type="AlphaFoldDB" id="A0A2R7Y1W3"/>
<evidence type="ECO:0000313" key="11">
    <source>
        <dbReference type="Proteomes" id="UP000244066"/>
    </source>
</evidence>
<keyword evidence="5" id="KW-0963">Cytoplasm</keyword>
<dbReference type="Gene3D" id="3.40.50.1440">
    <property type="entry name" value="Tubulin/FtsZ, GTPase domain"/>
    <property type="match status" value="1"/>
</dbReference>
<dbReference type="InterPro" id="IPR000158">
    <property type="entry name" value="Cell_div_FtsZ"/>
</dbReference>
<dbReference type="InterPro" id="IPR020805">
    <property type="entry name" value="Cell_div_FtsZ_CS"/>
</dbReference>
<keyword evidence="3 5" id="KW-0342">GTP-binding</keyword>
<proteinExistence type="inferred from homology"/>
<name>A0A2R7Y1W3_9ARCH</name>
<dbReference type="PROSITE" id="PS01135">
    <property type="entry name" value="FTSZ_2"/>
    <property type="match status" value="1"/>
</dbReference>
<dbReference type="SMART" id="SM00865">
    <property type="entry name" value="Tubulin_C"/>
    <property type="match status" value="1"/>
</dbReference>
<gene>
    <name evidence="5" type="primary">ftsZ</name>
    <name evidence="10" type="ORF">B9J98_06235</name>
</gene>
<dbReference type="PANTHER" id="PTHR30314">
    <property type="entry name" value="CELL DIVISION PROTEIN FTSZ-RELATED"/>
    <property type="match status" value="1"/>
</dbReference>
<feature type="binding site" evidence="5">
    <location>
        <position position="190"/>
    </location>
    <ligand>
        <name>GTP</name>
        <dbReference type="ChEBI" id="CHEBI:37565"/>
    </ligand>
</feature>
<evidence type="ECO:0000313" key="10">
    <source>
        <dbReference type="EMBL" id="PUA31443.1"/>
    </source>
</evidence>
<organism evidence="10 11">
    <name type="scientific">Candidatus Terraquivivens tikiterensis</name>
    <dbReference type="NCBI Taxonomy" id="1980982"/>
    <lineage>
        <taxon>Archaea</taxon>
        <taxon>Nitrososphaerota</taxon>
        <taxon>Candidatus Wolframiiraptoraceae</taxon>
        <taxon>Candidatus Terraquivivens</taxon>
    </lineage>
</organism>
<dbReference type="InterPro" id="IPR018316">
    <property type="entry name" value="Tubulin/FtsZ_2-layer-sand-dom"/>
</dbReference>
<evidence type="ECO:0000259" key="9">
    <source>
        <dbReference type="SMART" id="SM00865"/>
    </source>
</evidence>
<dbReference type="NCBIfam" id="TIGR00065">
    <property type="entry name" value="ftsZ"/>
    <property type="match status" value="1"/>
</dbReference>
<dbReference type="CDD" id="cd02201">
    <property type="entry name" value="FtsZ_type1"/>
    <property type="match status" value="1"/>
</dbReference>
<dbReference type="GO" id="GO:0032153">
    <property type="term" value="C:cell division site"/>
    <property type="evidence" value="ECO:0007669"/>
    <property type="project" value="UniProtKB-UniRule"/>
</dbReference>
<evidence type="ECO:0000256" key="5">
    <source>
        <dbReference type="HAMAP-Rule" id="MF_00909"/>
    </source>
</evidence>
<keyword evidence="2 5" id="KW-0547">Nucleotide-binding</keyword>
<dbReference type="InterPro" id="IPR008280">
    <property type="entry name" value="Tub_FtsZ_C"/>
</dbReference>
<comment type="subunit">
    <text evidence="5">Homodimer. Polymerizes to form a dynamic ring structure in a strictly GTP-dependent manner. Interacts directly with several other division proteins.</text>
</comment>
<feature type="binding site" evidence="5">
    <location>
        <begin position="112"/>
        <end position="114"/>
    </location>
    <ligand>
        <name>GTP</name>
        <dbReference type="ChEBI" id="CHEBI:37565"/>
    </ligand>
</feature>
<evidence type="ECO:0000256" key="4">
    <source>
        <dbReference type="ARBA" id="ARBA00023210"/>
    </source>
</evidence>
<feature type="domain" description="Tubulin/FtsZ GTPase" evidence="8">
    <location>
        <begin position="17"/>
        <end position="208"/>
    </location>
</feature>
<evidence type="ECO:0000256" key="7">
    <source>
        <dbReference type="RuleBase" id="RU003360"/>
    </source>
</evidence>
<comment type="similarity">
    <text evidence="1 5 7">Belongs to the FtsZ family.</text>
</comment>
<evidence type="ECO:0000256" key="3">
    <source>
        <dbReference type="ARBA" id="ARBA00023134"/>
    </source>
</evidence>
<dbReference type="InterPro" id="IPR024757">
    <property type="entry name" value="FtsZ_C"/>
</dbReference>
<dbReference type="GO" id="GO:0005737">
    <property type="term" value="C:cytoplasm"/>
    <property type="evidence" value="ECO:0007669"/>
    <property type="project" value="UniProtKB-SubCell"/>
</dbReference>
<evidence type="ECO:0000256" key="6">
    <source>
        <dbReference type="NCBIfam" id="TIGR00065"/>
    </source>
</evidence>
<comment type="caution">
    <text evidence="10">The sequence shown here is derived from an EMBL/GenBank/DDBJ whole genome shotgun (WGS) entry which is preliminary data.</text>
</comment>
<dbReference type="SUPFAM" id="SSF55307">
    <property type="entry name" value="Tubulin C-terminal domain-like"/>
    <property type="match status" value="1"/>
</dbReference>
<dbReference type="InterPro" id="IPR045061">
    <property type="entry name" value="FtsZ/CetZ"/>
</dbReference>
<dbReference type="InterPro" id="IPR036525">
    <property type="entry name" value="Tubulin/FtsZ_GTPase_sf"/>
</dbReference>
<dbReference type="Pfam" id="PF12327">
    <property type="entry name" value="FtsZ_C"/>
    <property type="match status" value="1"/>
</dbReference>
<comment type="subcellular location">
    <subcellularLocation>
        <location evidence="5">Cytoplasm</location>
    </subcellularLocation>
    <text evidence="5">Assembles at midcell at the inner surface of the cytoplasmic membrane.</text>
</comment>
<comment type="function">
    <text evidence="5">Essential cell division protein that forms a contractile ring structure (Z ring) at the future cell division site. The regulation of the ring assembly controls the timing and the location of cell division. One of the functions of the FtsZ ring is to recruit other cell division proteins to the septum to produce a new cell wall between the dividing cells. Binds GTP and shows GTPase activity.</text>
</comment>
<keyword evidence="5 7" id="KW-0132">Cell division</keyword>
<dbReference type="PRINTS" id="PR00423">
    <property type="entry name" value="CELLDVISFTSZ"/>
</dbReference>
<feature type="binding site" evidence="5">
    <location>
        <begin position="25"/>
        <end position="29"/>
    </location>
    <ligand>
        <name>GTP</name>
        <dbReference type="ChEBI" id="CHEBI:37565"/>
    </ligand>
</feature>
<dbReference type="GO" id="GO:0005525">
    <property type="term" value="F:GTP binding"/>
    <property type="evidence" value="ECO:0007669"/>
    <property type="project" value="UniProtKB-UniRule"/>
</dbReference>
<evidence type="ECO:0000256" key="2">
    <source>
        <dbReference type="ARBA" id="ARBA00022741"/>
    </source>
</evidence>
<dbReference type="Proteomes" id="UP000244066">
    <property type="component" value="Unassembled WGS sequence"/>
</dbReference>
<dbReference type="PANTHER" id="PTHR30314:SF3">
    <property type="entry name" value="MITOCHONDRIAL DIVISION PROTEIN FSZA"/>
    <property type="match status" value="1"/>
</dbReference>
<evidence type="ECO:0000259" key="8">
    <source>
        <dbReference type="SMART" id="SM00864"/>
    </source>
</evidence>
<dbReference type="GO" id="GO:0051258">
    <property type="term" value="P:protein polymerization"/>
    <property type="evidence" value="ECO:0007669"/>
    <property type="project" value="UniProtKB-UniRule"/>
</dbReference>
<dbReference type="EMBL" id="NDWU01000017">
    <property type="protein sequence ID" value="PUA31443.1"/>
    <property type="molecule type" value="Genomic_DNA"/>
</dbReference>
<feature type="domain" description="Tubulin/FtsZ 2-layer sandwich" evidence="9">
    <location>
        <begin position="210"/>
        <end position="327"/>
    </location>
</feature>
<dbReference type="InterPro" id="IPR003008">
    <property type="entry name" value="Tubulin_FtsZ_GTPase"/>
</dbReference>
<dbReference type="GO" id="GO:0043093">
    <property type="term" value="P:FtsZ-dependent cytokinesis"/>
    <property type="evidence" value="ECO:0007669"/>
    <property type="project" value="UniProtKB-UniRule"/>
</dbReference>
<dbReference type="SMART" id="SM00864">
    <property type="entry name" value="Tubulin"/>
    <property type="match status" value="1"/>
</dbReference>
<accession>A0A2R7Y1W3</accession>